<dbReference type="GO" id="GO:0016836">
    <property type="term" value="F:hydro-lyase activity"/>
    <property type="evidence" value="ECO:0007669"/>
    <property type="project" value="TreeGrafter"/>
</dbReference>
<dbReference type="Proteomes" id="UP000533476">
    <property type="component" value="Unassembled WGS sequence"/>
</dbReference>
<reference evidence="5 6" key="1">
    <citation type="submission" date="2020-04" db="EMBL/GenBank/DDBJ databases">
        <authorList>
            <person name="Zhang R."/>
            <person name="Schippers A."/>
        </authorList>
    </citation>
    <scope>NUCLEOTIDE SEQUENCE [LARGE SCALE GENOMIC DNA]</scope>
    <source>
        <strain evidence="5 6">DSM 109850</strain>
    </source>
</reference>
<dbReference type="SMART" id="SM00922">
    <property type="entry name" value="MR_MLE"/>
    <property type="match status" value="1"/>
</dbReference>
<dbReference type="Pfam" id="PF02746">
    <property type="entry name" value="MR_MLE_N"/>
    <property type="match status" value="1"/>
</dbReference>
<keyword evidence="3" id="KW-0460">Magnesium</keyword>
<dbReference type="Gene3D" id="3.20.20.120">
    <property type="entry name" value="Enolase-like C-terminal domain"/>
    <property type="match status" value="1"/>
</dbReference>
<dbReference type="SFLD" id="SFLDS00001">
    <property type="entry name" value="Enolase"/>
    <property type="match status" value="1"/>
</dbReference>
<dbReference type="InterPro" id="IPR013342">
    <property type="entry name" value="Mandelate_racemase_C"/>
</dbReference>
<dbReference type="SUPFAM" id="SSF54826">
    <property type="entry name" value="Enolase N-terminal domain-like"/>
    <property type="match status" value="1"/>
</dbReference>
<accession>A0A7Y0Q2Q3</accession>
<dbReference type="GO" id="GO:0016052">
    <property type="term" value="P:carbohydrate catabolic process"/>
    <property type="evidence" value="ECO:0007669"/>
    <property type="project" value="TreeGrafter"/>
</dbReference>
<proteinExistence type="predicted"/>
<evidence type="ECO:0000259" key="4">
    <source>
        <dbReference type="SMART" id="SM00922"/>
    </source>
</evidence>
<evidence type="ECO:0000256" key="3">
    <source>
        <dbReference type="ARBA" id="ARBA00022842"/>
    </source>
</evidence>
<evidence type="ECO:0000256" key="2">
    <source>
        <dbReference type="ARBA" id="ARBA00022723"/>
    </source>
</evidence>
<dbReference type="CDD" id="cd03316">
    <property type="entry name" value="MR_like"/>
    <property type="match status" value="1"/>
</dbReference>
<dbReference type="InterPro" id="IPR036849">
    <property type="entry name" value="Enolase-like_C_sf"/>
</dbReference>
<dbReference type="InterPro" id="IPR029017">
    <property type="entry name" value="Enolase-like_N"/>
</dbReference>
<organism evidence="5 6">
    <name type="scientific">Sulfobacillus harzensis</name>
    <dbReference type="NCBI Taxonomy" id="2729629"/>
    <lineage>
        <taxon>Bacteria</taxon>
        <taxon>Bacillati</taxon>
        <taxon>Bacillota</taxon>
        <taxon>Clostridia</taxon>
        <taxon>Eubacteriales</taxon>
        <taxon>Clostridiales Family XVII. Incertae Sedis</taxon>
        <taxon>Sulfobacillus</taxon>
    </lineage>
</organism>
<keyword evidence="2" id="KW-0479">Metal-binding</keyword>
<dbReference type="InterPro" id="IPR046945">
    <property type="entry name" value="RHMD-like"/>
</dbReference>
<dbReference type="SFLD" id="SFLDG00179">
    <property type="entry name" value="mandelate_racemase"/>
    <property type="match status" value="1"/>
</dbReference>
<gene>
    <name evidence="5" type="ORF">HIJ39_03355</name>
</gene>
<dbReference type="RefSeq" id="WP_169096700.1">
    <property type="nucleotide sequence ID" value="NZ_JABBVZ010000007.1"/>
</dbReference>
<dbReference type="Gene3D" id="3.30.390.10">
    <property type="entry name" value="Enolase-like, N-terminal domain"/>
    <property type="match status" value="1"/>
</dbReference>
<sequence>MKIRNIRTIPLRYRGEHLDKDALAMKMGAEHPMDVLIVEVESDDGRVGRGECYAYGALSSVSTIIQELLAPLVLGRDPRATTALWERMYQVNFRLGRRGLLMCALSGVDTACWDLAAQDAGVPLWKFLGGEREVMPAYVTGGYYRPGKGLEELREEVRQVVTRGFRGMKLKIGGIDRADDVRRLEVVREEGGDGFFLGVDANNALTYPEALWWGRQLEALGVDFFEEPIPTDQPALSARLARDLDVAIAGYETETSLYGMRDLIVAGAVDIVQADCIWAGGITEVRRIADLGRAFGLPFIPHYSAGALALVANLHLAAATPGAAWQELHLRTNPLRDELLTEPLKVVDGQLRLPSGPGLGVTLNPDTIEKYRVD</sequence>
<dbReference type="PANTHER" id="PTHR13794:SF58">
    <property type="entry name" value="MITOCHONDRIAL ENOLASE SUPERFAMILY MEMBER 1"/>
    <property type="match status" value="1"/>
</dbReference>
<protein>
    <submittedName>
        <fullName evidence="5">Mandelate racemase/muconate lactonizing enzyme family protein</fullName>
    </submittedName>
</protein>
<comment type="caution">
    <text evidence="5">The sequence shown here is derived from an EMBL/GenBank/DDBJ whole genome shotgun (WGS) entry which is preliminary data.</text>
</comment>
<dbReference type="AlphaFoldDB" id="A0A7Y0Q2Q3"/>
<dbReference type="EMBL" id="JABBVZ010000007">
    <property type="protein sequence ID" value="NMP21394.1"/>
    <property type="molecule type" value="Genomic_DNA"/>
</dbReference>
<dbReference type="GO" id="GO:0000287">
    <property type="term" value="F:magnesium ion binding"/>
    <property type="evidence" value="ECO:0007669"/>
    <property type="project" value="TreeGrafter"/>
</dbReference>
<name>A0A7Y0Q2Q3_9FIRM</name>
<evidence type="ECO:0000313" key="6">
    <source>
        <dbReference type="Proteomes" id="UP000533476"/>
    </source>
</evidence>
<evidence type="ECO:0000256" key="1">
    <source>
        <dbReference type="ARBA" id="ARBA00001946"/>
    </source>
</evidence>
<dbReference type="PANTHER" id="PTHR13794">
    <property type="entry name" value="ENOLASE SUPERFAMILY, MANDELATE RACEMASE"/>
    <property type="match status" value="1"/>
</dbReference>
<dbReference type="InterPro" id="IPR013341">
    <property type="entry name" value="Mandelate_racemase_N_dom"/>
</dbReference>
<dbReference type="SUPFAM" id="SSF51604">
    <property type="entry name" value="Enolase C-terminal domain-like"/>
    <property type="match status" value="1"/>
</dbReference>
<feature type="domain" description="Mandelate racemase/muconate lactonizing enzyme C-terminal" evidence="4">
    <location>
        <begin position="150"/>
        <end position="247"/>
    </location>
</feature>
<comment type="cofactor">
    <cofactor evidence="1">
        <name>Mg(2+)</name>
        <dbReference type="ChEBI" id="CHEBI:18420"/>
    </cofactor>
</comment>
<evidence type="ECO:0000313" key="5">
    <source>
        <dbReference type="EMBL" id="NMP21394.1"/>
    </source>
</evidence>
<dbReference type="InterPro" id="IPR029065">
    <property type="entry name" value="Enolase_C-like"/>
</dbReference>
<keyword evidence="6" id="KW-1185">Reference proteome</keyword>
<dbReference type="Pfam" id="PF13378">
    <property type="entry name" value="MR_MLE_C"/>
    <property type="match status" value="1"/>
</dbReference>